<dbReference type="PROSITE" id="PS50113">
    <property type="entry name" value="PAC"/>
    <property type="match status" value="2"/>
</dbReference>
<dbReference type="NCBIfam" id="TIGR00229">
    <property type="entry name" value="sensory_box"/>
    <property type="match status" value="3"/>
</dbReference>
<dbReference type="EMBL" id="JAFCMP010000536">
    <property type="protein sequence ID" value="KAG5176429.1"/>
    <property type="molecule type" value="Genomic_DNA"/>
</dbReference>
<feature type="domain" description="PAS" evidence="4">
    <location>
        <begin position="20"/>
        <end position="96"/>
    </location>
</feature>
<evidence type="ECO:0000256" key="2">
    <source>
        <dbReference type="ARBA" id="ARBA00022643"/>
    </source>
</evidence>
<accession>A0A835YJF7</accession>
<feature type="domain" description="PAS" evidence="4">
    <location>
        <begin position="249"/>
        <end position="313"/>
    </location>
</feature>
<comment type="caution">
    <text evidence="6">The sequence shown here is derived from an EMBL/GenBank/DDBJ whole genome shotgun (WGS) entry which is preliminary data.</text>
</comment>
<dbReference type="PANTHER" id="PTHR47429">
    <property type="entry name" value="PROTEIN TWIN LOV 1"/>
    <property type="match status" value="1"/>
</dbReference>
<reference evidence="6" key="1">
    <citation type="submission" date="2021-02" db="EMBL/GenBank/DDBJ databases">
        <title>First Annotated Genome of the Yellow-green Alga Tribonema minus.</title>
        <authorList>
            <person name="Mahan K.M."/>
        </authorList>
    </citation>
    <scope>NUCLEOTIDE SEQUENCE</scope>
    <source>
        <strain evidence="6">UTEX B ZZ1240</strain>
    </source>
</reference>
<sequence length="634" mass="69012">MEHALASGSKAWSSKSAETAEEWLKKFMAAAETFPACIVVSDMTQPGAPMIFVNDAFCRVTGYSKEETVGRNCRFLQGPDTEPEAVATIRSTLSKGQNCHVKITNYRKNGDRFQNLLSMKPVFDANGIYRYVIGVQFEVVADRTLKKRLGHLDKLLKSMPNKLQGKQKGASQRRSELMYLAVGASNVKQAVAAGRLSQEELDASRAAAMAESSGSLDTALNTVSNTKAWSTKNATDADDWLKAFIATADSFPACIVVSDMTQPGAPMIFVNDAFCKVTGYSKEETVGRNCRFLQGPDTEPEAIALIRSTLSQGQDCHVKLTNYRKNGEKFQNLLSMKPVFDANGIYRYVIGVQFEVVADKGLKRRLSQLDKLLTMMPSKLQTKANATSESDVDLLLVAVGGQTPEGPSAPAGAPQSTVSVTRTKSSDAAALESALNAVSRRNLWGAKTTADADTWLSKFTGTAENFPSCIVVSDMTIPGAPMVFVNKQFCMVTGYSKEETVGRNCRFLQGPDTEPEAVAVIRDKLGKGLDCHVKMTNYRKNGEKFQNLLSMKPVFDAEGVYRYVIGVQFEVVADEGLKKRLGQLERLLRLMPTRLQVKPSGVPAEALAPDAETARLMGQANLVIQSLGTLPAQA</sequence>
<evidence type="ECO:0000256" key="3">
    <source>
        <dbReference type="ARBA" id="ARBA00022991"/>
    </source>
</evidence>
<dbReference type="SMART" id="SM00091">
    <property type="entry name" value="PAS"/>
    <property type="match status" value="3"/>
</dbReference>
<feature type="domain" description="PAS" evidence="4">
    <location>
        <begin position="482"/>
        <end position="528"/>
    </location>
</feature>
<dbReference type="PROSITE" id="PS50112">
    <property type="entry name" value="PAS"/>
    <property type="match status" value="3"/>
</dbReference>
<dbReference type="GO" id="GO:0005634">
    <property type="term" value="C:nucleus"/>
    <property type="evidence" value="ECO:0007669"/>
    <property type="project" value="TreeGrafter"/>
</dbReference>
<dbReference type="SMART" id="SM00086">
    <property type="entry name" value="PAC"/>
    <property type="match status" value="3"/>
</dbReference>
<dbReference type="Gene3D" id="3.30.450.20">
    <property type="entry name" value="PAS domain"/>
    <property type="match status" value="3"/>
</dbReference>
<dbReference type="Pfam" id="PF13426">
    <property type="entry name" value="PAS_9"/>
    <property type="match status" value="3"/>
</dbReference>
<dbReference type="SUPFAM" id="SSF55785">
    <property type="entry name" value="PYP-like sensor domain (PAS domain)"/>
    <property type="match status" value="3"/>
</dbReference>
<gene>
    <name evidence="6" type="ORF">JKP88DRAFT_196559</name>
</gene>
<dbReference type="Proteomes" id="UP000664859">
    <property type="component" value="Unassembled WGS sequence"/>
</dbReference>
<keyword evidence="3" id="KW-0157">Chromophore</keyword>
<name>A0A835YJF7_9STRA</name>
<dbReference type="PANTHER" id="PTHR47429:SF2">
    <property type="entry name" value="PROTEIN TWIN LOV 1"/>
    <property type="match status" value="1"/>
</dbReference>
<keyword evidence="7" id="KW-1185">Reference proteome</keyword>
<evidence type="ECO:0000256" key="1">
    <source>
        <dbReference type="ARBA" id="ARBA00022630"/>
    </source>
</evidence>
<feature type="domain" description="PAC" evidence="5">
    <location>
        <begin position="97"/>
        <end position="151"/>
    </location>
</feature>
<evidence type="ECO:0000313" key="7">
    <source>
        <dbReference type="Proteomes" id="UP000664859"/>
    </source>
</evidence>
<evidence type="ECO:0000259" key="4">
    <source>
        <dbReference type="PROSITE" id="PS50112"/>
    </source>
</evidence>
<keyword evidence="1" id="KW-0285">Flavoprotein</keyword>
<dbReference type="OrthoDB" id="432483at2759"/>
<dbReference type="InterPro" id="IPR001610">
    <property type="entry name" value="PAC"/>
</dbReference>
<dbReference type="InterPro" id="IPR000700">
    <property type="entry name" value="PAS-assoc_C"/>
</dbReference>
<dbReference type="InterPro" id="IPR000014">
    <property type="entry name" value="PAS"/>
</dbReference>
<protein>
    <submittedName>
        <fullName evidence="6">PAS domain-containing protein</fullName>
    </submittedName>
</protein>
<organism evidence="6 7">
    <name type="scientific">Tribonema minus</name>
    <dbReference type="NCBI Taxonomy" id="303371"/>
    <lineage>
        <taxon>Eukaryota</taxon>
        <taxon>Sar</taxon>
        <taxon>Stramenopiles</taxon>
        <taxon>Ochrophyta</taxon>
        <taxon>PX clade</taxon>
        <taxon>Xanthophyceae</taxon>
        <taxon>Tribonematales</taxon>
        <taxon>Tribonemataceae</taxon>
        <taxon>Tribonema</taxon>
    </lineage>
</organism>
<dbReference type="CDD" id="cd00130">
    <property type="entry name" value="PAS"/>
    <property type="match status" value="3"/>
</dbReference>
<evidence type="ECO:0000313" key="6">
    <source>
        <dbReference type="EMBL" id="KAG5176429.1"/>
    </source>
</evidence>
<keyword evidence="2" id="KW-0288">FMN</keyword>
<proteinExistence type="predicted"/>
<feature type="domain" description="PAC" evidence="5">
    <location>
        <begin position="314"/>
        <end position="368"/>
    </location>
</feature>
<dbReference type="InterPro" id="IPR035965">
    <property type="entry name" value="PAS-like_dom_sf"/>
</dbReference>
<evidence type="ECO:0000259" key="5">
    <source>
        <dbReference type="PROSITE" id="PS50113"/>
    </source>
</evidence>
<dbReference type="AlphaFoldDB" id="A0A835YJF7"/>